<evidence type="ECO:0000313" key="2">
    <source>
        <dbReference type="Proteomes" id="UP000188268"/>
    </source>
</evidence>
<dbReference type="AlphaFoldDB" id="A0A1R3FVZ1"/>
<dbReference type="Gramene" id="OMO49926">
    <property type="protein sequence ID" value="OMO49926"/>
    <property type="gene ID" value="CCACVL1_30748"/>
</dbReference>
<sequence length="24" mass="2802">MARSELEYPTLFQHPMDSAFSSRT</sequence>
<dbReference type="EMBL" id="AWWV01016333">
    <property type="protein sequence ID" value="OMO49926.1"/>
    <property type="molecule type" value="Genomic_DNA"/>
</dbReference>
<accession>A0A1R3FVZ1</accession>
<gene>
    <name evidence="1" type="ORF">CCACVL1_30748</name>
</gene>
<comment type="caution">
    <text evidence="1">The sequence shown here is derived from an EMBL/GenBank/DDBJ whole genome shotgun (WGS) entry which is preliminary data.</text>
</comment>
<dbReference type="Proteomes" id="UP000188268">
    <property type="component" value="Unassembled WGS sequence"/>
</dbReference>
<organism evidence="1 2">
    <name type="scientific">Corchorus capsularis</name>
    <name type="common">Jute</name>
    <dbReference type="NCBI Taxonomy" id="210143"/>
    <lineage>
        <taxon>Eukaryota</taxon>
        <taxon>Viridiplantae</taxon>
        <taxon>Streptophyta</taxon>
        <taxon>Embryophyta</taxon>
        <taxon>Tracheophyta</taxon>
        <taxon>Spermatophyta</taxon>
        <taxon>Magnoliopsida</taxon>
        <taxon>eudicotyledons</taxon>
        <taxon>Gunneridae</taxon>
        <taxon>Pentapetalae</taxon>
        <taxon>rosids</taxon>
        <taxon>malvids</taxon>
        <taxon>Malvales</taxon>
        <taxon>Malvaceae</taxon>
        <taxon>Grewioideae</taxon>
        <taxon>Apeibeae</taxon>
        <taxon>Corchorus</taxon>
    </lineage>
</organism>
<proteinExistence type="predicted"/>
<keyword evidence="2" id="KW-1185">Reference proteome</keyword>
<protein>
    <submittedName>
        <fullName evidence="1">Uncharacterized protein</fullName>
    </submittedName>
</protein>
<name>A0A1R3FVZ1_COCAP</name>
<evidence type="ECO:0000313" key="1">
    <source>
        <dbReference type="EMBL" id="OMO49926.1"/>
    </source>
</evidence>
<reference evidence="1 2" key="1">
    <citation type="submission" date="2013-09" db="EMBL/GenBank/DDBJ databases">
        <title>Corchorus capsularis genome sequencing.</title>
        <authorList>
            <person name="Alam M."/>
            <person name="Haque M.S."/>
            <person name="Islam M.S."/>
            <person name="Emdad E.M."/>
            <person name="Islam M.M."/>
            <person name="Ahmed B."/>
            <person name="Halim A."/>
            <person name="Hossen Q.M.M."/>
            <person name="Hossain M.Z."/>
            <person name="Ahmed R."/>
            <person name="Khan M.M."/>
            <person name="Islam R."/>
            <person name="Rashid M.M."/>
            <person name="Khan S.A."/>
            <person name="Rahman M.S."/>
            <person name="Alam M."/>
        </authorList>
    </citation>
    <scope>NUCLEOTIDE SEQUENCE [LARGE SCALE GENOMIC DNA]</scope>
    <source>
        <strain evidence="2">cv. CVL-1</strain>
        <tissue evidence="1">Whole seedling</tissue>
    </source>
</reference>